<accession>A0A8R1UUL3</accession>
<dbReference type="InterPro" id="IPR011421">
    <property type="entry name" value="BCNT-C"/>
</dbReference>
<dbReference type="GO" id="GO:0000028">
    <property type="term" value="P:ribosomal small subunit assembly"/>
    <property type="evidence" value="ECO:0000318"/>
    <property type="project" value="GO_Central"/>
</dbReference>
<dbReference type="InterPro" id="IPR036390">
    <property type="entry name" value="WH_DNA-bd_sf"/>
</dbReference>
<dbReference type="PROSITE" id="PS51279">
    <property type="entry name" value="BCNT_C"/>
    <property type="match status" value="1"/>
</dbReference>
<evidence type="ECO:0000256" key="1">
    <source>
        <dbReference type="ARBA" id="ARBA00010014"/>
    </source>
</evidence>
<protein>
    <submittedName>
        <fullName evidence="5">Ribosomal protein</fullName>
    </submittedName>
</protein>
<dbReference type="AlphaFoldDB" id="A0A8R1UUL3"/>
<dbReference type="PANTHER" id="PTHR11710">
    <property type="entry name" value="40S RIBOSOMAL PROTEIN S19"/>
    <property type="match status" value="1"/>
</dbReference>
<dbReference type="Proteomes" id="UP000005239">
    <property type="component" value="Unassembled WGS sequence"/>
</dbReference>
<dbReference type="InterPro" id="IPR036388">
    <property type="entry name" value="WH-like_DNA-bd_sf"/>
</dbReference>
<dbReference type="GO" id="GO:0006412">
    <property type="term" value="P:translation"/>
    <property type="evidence" value="ECO:0007669"/>
    <property type="project" value="InterPro"/>
</dbReference>
<evidence type="ECO:0000313" key="6">
    <source>
        <dbReference type="Proteomes" id="UP000005239"/>
    </source>
</evidence>
<name>A0A8R1UUL3_PRIPA</name>
<sequence>MVLFSTSVKDVDQDEVVKRIAHFKQTGMVKVPEWSDLVKSGVTNDMAPVNPDWYYIRSPVGVNTFRNIYGSKLRRGVQPNGYAKSSESVIRKALKRRYGLGDALTMLAKKPKMSVLDKSNLDWKSFKQEQEIEEDLSIHNRGKNR</sequence>
<comment type="similarity">
    <text evidence="1">Belongs to the eukaryotic ribosomal protein eS19 family.</text>
</comment>
<proteinExistence type="inferred from homology"/>
<dbReference type="SUPFAM" id="SSF46785">
    <property type="entry name" value="Winged helix' DNA-binding domain"/>
    <property type="match status" value="1"/>
</dbReference>
<reference evidence="5" key="2">
    <citation type="submission" date="2022-06" db="UniProtKB">
        <authorList>
            <consortium name="EnsemblMetazoa"/>
        </authorList>
    </citation>
    <scope>IDENTIFICATION</scope>
    <source>
        <strain evidence="5">PS312</strain>
    </source>
</reference>
<feature type="domain" description="BCNT-C" evidence="4">
    <location>
        <begin position="94"/>
        <end position="145"/>
    </location>
</feature>
<dbReference type="InterPro" id="IPR001266">
    <property type="entry name" value="Ribosomal_eS19"/>
</dbReference>
<evidence type="ECO:0000256" key="2">
    <source>
        <dbReference type="ARBA" id="ARBA00022980"/>
    </source>
</evidence>
<dbReference type="Gene3D" id="1.10.10.10">
    <property type="entry name" value="Winged helix-like DNA-binding domain superfamily/Winged helix DNA-binding domain"/>
    <property type="match status" value="1"/>
</dbReference>
<dbReference type="GO" id="GO:0003735">
    <property type="term" value="F:structural constituent of ribosome"/>
    <property type="evidence" value="ECO:0000318"/>
    <property type="project" value="GO_Central"/>
</dbReference>
<organism evidence="5 6">
    <name type="scientific">Pristionchus pacificus</name>
    <name type="common">Parasitic nematode worm</name>
    <dbReference type="NCBI Taxonomy" id="54126"/>
    <lineage>
        <taxon>Eukaryota</taxon>
        <taxon>Metazoa</taxon>
        <taxon>Ecdysozoa</taxon>
        <taxon>Nematoda</taxon>
        <taxon>Chromadorea</taxon>
        <taxon>Rhabditida</taxon>
        <taxon>Rhabditina</taxon>
        <taxon>Diplogasteromorpha</taxon>
        <taxon>Diplogasteroidea</taxon>
        <taxon>Neodiplogasteridae</taxon>
        <taxon>Pristionchus</taxon>
    </lineage>
</organism>
<dbReference type="Pfam" id="PF07572">
    <property type="entry name" value="BCNT"/>
    <property type="match status" value="1"/>
</dbReference>
<dbReference type="PANTHER" id="PTHR11710:SF0">
    <property type="entry name" value="40S RIBOSOMAL PROTEIN S19"/>
    <property type="match status" value="1"/>
</dbReference>
<evidence type="ECO:0000313" key="5">
    <source>
        <dbReference type="EnsemblMetazoa" id="PPA40951.1"/>
    </source>
</evidence>
<dbReference type="GO" id="GO:0022627">
    <property type="term" value="C:cytosolic small ribosomal subunit"/>
    <property type="evidence" value="ECO:0000318"/>
    <property type="project" value="GO_Central"/>
</dbReference>
<gene>
    <name evidence="5" type="primary">WBGene00279320</name>
</gene>
<evidence type="ECO:0000256" key="3">
    <source>
        <dbReference type="ARBA" id="ARBA00023274"/>
    </source>
</evidence>
<dbReference type="GO" id="GO:0003723">
    <property type="term" value="F:RNA binding"/>
    <property type="evidence" value="ECO:0000318"/>
    <property type="project" value="GO_Central"/>
</dbReference>
<dbReference type="SMART" id="SM01413">
    <property type="entry name" value="Ribosomal_S19e"/>
    <property type="match status" value="1"/>
</dbReference>
<keyword evidence="6" id="KW-1185">Reference proteome</keyword>
<dbReference type="EnsemblMetazoa" id="PPA40951.1">
    <property type="protein sequence ID" value="PPA40951.1"/>
    <property type="gene ID" value="WBGene00279320"/>
</dbReference>
<dbReference type="Pfam" id="PF01090">
    <property type="entry name" value="Ribosomal_S19e"/>
    <property type="match status" value="1"/>
</dbReference>
<reference evidence="6" key="1">
    <citation type="journal article" date="2008" name="Nat. Genet.">
        <title>The Pristionchus pacificus genome provides a unique perspective on nematode lifestyle and parasitism.</title>
        <authorList>
            <person name="Dieterich C."/>
            <person name="Clifton S.W."/>
            <person name="Schuster L.N."/>
            <person name="Chinwalla A."/>
            <person name="Delehaunty K."/>
            <person name="Dinkelacker I."/>
            <person name="Fulton L."/>
            <person name="Fulton R."/>
            <person name="Godfrey J."/>
            <person name="Minx P."/>
            <person name="Mitreva M."/>
            <person name="Roeseler W."/>
            <person name="Tian H."/>
            <person name="Witte H."/>
            <person name="Yang S.P."/>
            <person name="Wilson R.K."/>
            <person name="Sommer R.J."/>
        </authorList>
    </citation>
    <scope>NUCLEOTIDE SEQUENCE [LARGE SCALE GENOMIC DNA]</scope>
    <source>
        <strain evidence="6">PS312</strain>
    </source>
</reference>
<keyword evidence="2" id="KW-0689">Ribosomal protein</keyword>
<keyword evidence="3" id="KW-0687">Ribonucleoprotein</keyword>
<evidence type="ECO:0000259" key="4">
    <source>
        <dbReference type="PROSITE" id="PS51279"/>
    </source>
</evidence>